<organism evidence="2 3">
    <name type="scientific">Micromonospora krabiensis</name>
    <dbReference type="NCBI Taxonomy" id="307121"/>
    <lineage>
        <taxon>Bacteria</taxon>
        <taxon>Bacillati</taxon>
        <taxon>Actinomycetota</taxon>
        <taxon>Actinomycetes</taxon>
        <taxon>Micromonosporales</taxon>
        <taxon>Micromonosporaceae</taxon>
        <taxon>Micromonospora</taxon>
    </lineage>
</organism>
<dbReference type="Proteomes" id="UP000199393">
    <property type="component" value="Chromosome I"/>
</dbReference>
<keyword evidence="1" id="KW-0732">Signal</keyword>
<keyword evidence="3" id="KW-1185">Reference proteome</keyword>
<feature type="signal peptide" evidence="1">
    <location>
        <begin position="1"/>
        <end position="23"/>
    </location>
</feature>
<feature type="chain" id="PRO_5008678416" evidence="1">
    <location>
        <begin position="24"/>
        <end position="443"/>
    </location>
</feature>
<dbReference type="PANTHER" id="PTHR43649">
    <property type="entry name" value="ARABINOSE-BINDING PROTEIN-RELATED"/>
    <property type="match status" value="1"/>
</dbReference>
<protein>
    <submittedName>
        <fullName evidence="2">Carbohydrate ABC transporter substrate-binding protein, CUT1 family</fullName>
    </submittedName>
</protein>
<evidence type="ECO:0000313" key="3">
    <source>
        <dbReference type="Proteomes" id="UP000199393"/>
    </source>
</evidence>
<dbReference type="OrthoDB" id="2510110at2"/>
<evidence type="ECO:0000313" key="2">
    <source>
        <dbReference type="EMBL" id="SBV24989.1"/>
    </source>
</evidence>
<dbReference type="InterPro" id="IPR050490">
    <property type="entry name" value="Bact_solute-bd_prot1"/>
</dbReference>
<gene>
    <name evidence="2" type="ORF">GA0070620_0457</name>
</gene>
<evidence type="ECO:0000256" key="1">
    <source>
        <dbReference type="SAM" id="SignalP"/>
    </source>
</evidence>
<dbReference type="SUPFAM" id="SSF53850">
    <property type="entry name" value="Periplasmic binding protein-like II"/>
    <property type="match status" value="1"/>
</dbReference>
<dbReference type="PANTHER" id="PTHR43649:SF12">
    <property type="entry name" value="DIACETYLCHITOBIOSE BINDING PROTEIN DASA"/>
    <property type="match status" value="1"/>
</dbReference>
<dbReference type="PATRIC" id="fig|307121.4.peg.468"/>
<reference evidence="3" key="1">
    <citation type="submission" date="2016-06" db="EMBL/GenBank/DDBJ databases">
        <authorList>
            <person name="Varghese N."/>
            <person name="Submissions Spin"/>
        </authorList>
    </citation>
    <scope>NUCLEOTIDE SEQUENCE [LARGE SCALE GENOMIC DNA]</scope>
    <source>
        <strain evidence="3">DSM 45344</strain>
    </source>
</reference>
<dbReference type="Pfam" id="PF01547">
    <property type="entry name" value="SBP_bac_1"/>
    <property type="match status" value="1"/>
</dbReference>
<name>A0A1C3MXD3_9ACTN</name>
<accession>A0A1C3MXD3</accession>
<dbReference type="PROSITE" id="PS51257">
    <property type="entry name" value="PROKAR_LIPOPROTEIN"/>
    <property type="match status" value="1"/>
</dbReference>
<dbReference type="RefSeq" id="WP_091588053.1">
    <property type="nucleotide sequence ID" value="NZ_JBHRWG010000002.1"/>
</dbReference>
<dbReference type="EMBL" id="LT598496">
    <property type="protein sequence ID" value="SBV24989.1"/>
    <property type="molecule type" value="Genomic_DNA"/>
</dbReference>
<proteinExistence type="predicted"/>
<dbReference type="Gene3D" id="3.40.190.10">
    <property type="entry name" value="Periplasmic binding protein-like II"/>
    <property type="match status" value="1"/>
</dbReference>
<dbReference type="InterPro" id="IPR006059">
    <property type="entry name" value="SBP"/>
</dbReference>
<dbReference type="AlphaFoldDB" id="A0A1C3MXD3"/>
<sequence length="443" mass="46990">MRYRKMRAAVAVAGATALVAALAACGGGDESSGSGKTLNVLIGANTQYPAEQQAWQESIAQRFKSQTGAEVKWETFASANDELTKIQTSVVSGSGPDVYAVGTTFTPTAYSTKAFVTLGDEEWKKIGGKDKFIPSALGISGPDERNQVGVPWVGRPFVMVYNTELLSAAGIDKPATTWDELTQHAKRLTKGDQYGLAVAYKDNFDPWKFIWGMSIQAGNPLVDGKTARIQDPAVQKAYETFFGWLATDKVVNPAAVGWSNSQAVAEFAKGKTGYMALTSALAAKALDAGAVKGKWKFALLPTVPPGATTRPANGVEAASILSGDNLLVAEYSKNKDLAFQFVKMITDQDAQLDLYQRLGQLPANAAAAQTLLSDPTLQAVVEAQQKSVATPFTGAWADIQLALTNAVVQSIPDLSNGSISPAQIDSRLATAQKTAQSSLDRVK</sequence>
<dbReference type="STRING" id="307121.GA0070620_0457"/>